<gene>
    <name evidence="2" type="ORF">F8388_009818</name>
</gene>
<evidence type="ECO:0000313" key="3">
    <source>
        <dbReference type="Proteomes" id="UP000525078"/>
    </source>
</evidence>
<evidence type="ECO:0000256" key="1">
    <source>
        <dbReference type="SAM" id="MobiDB-lite"/>
    </source>
</evidence>
<dbReference type="AlphaFoldDB" id="A0A7J6H3I2"/>
<protein>
    <submittedName>
        <fullName evidence="2">Uncharacterized protein</fullName>
    </submittedName>
</protein>
<proteinExistence type="predicted"/>
<dbReference type="EMBL" id="JAATIP010000031">
    <property type="protein sequence ID" value="KAF4389685.1"/>
    <property type="molecule type" value="Genomic_DNA"/>
</dbReference>
<evidence type="ECO:0000313" key="2">
    <source>
        <dbReference type="EMBL" id="KAF4389685.1"/>
    </source>
</evidence>
<reference evidence="2 3" key="1">
    <citation type="journal article" date="2020" name="bioRxiv">
        <title>Sequence and annotation of 42 cannabis genomes reveals extensive copy number variation in cannabinoid synthesis and pathogen resistance genes.</title>
        <authorList>
            <person name="Mckernan K.J."/>
            <person name="Helbert Y."/>
            <person name="Kane L.T."/>
            <person name="Ebling H."/>
            <person name="Zhang L."/>
            <person name="Liu B."/>
            <person name="Eaton Z."/>
            <person name="Mclaughlin S."/>
            <person name="Kingan S."/>
            <person name="Baybayan P."/>
            <person name="Concepcion G."/>
            <person name="Jordan M."/>
            <person name="Riva A."/>
            <person name="Barbazuk W."/>
            <person name="Harkins T."/>
        </authorList>
    </citation>
    <scope>NUCLEOTIDE SEQUENCE [LARGE SCALE GENOMIC DNA]</scope>
    <source>
        <strain evidence="3">cv. Jamaican Lion 4</strain>
        <tissue evidence="2">Leaf</tissue>
    </source>
</reference>
<name>A0A7J6H3I2_CANSA</name>
<dbReference type="Proteomes" id="UP000525078">
    <property type="component" value="Unassembled WGS sequence"/>
</dbReference>
<sequence>MGQPMEGFSPAMANLSNKQPGSGFTERTIGNRMYQGDGNLGVTGGYGLIENQGEKSGIDINSQYQEIILNLKKRDILFKRGLGIVLGENSKPRLSSRTTLSETVLPVDTTLDVVGDTAQPDMAIDVVDDTNAQID</sequence>
<organism evidence="2 3">
    <name type="scientific">Cannabis sativa</name>
    <name type="common">Hemp</name>
    <name type="synonym">Marijuana</name>
    <dbReference type="NCBI Taxonomy" id="3483"/>
    <lineage>
        <taxon>Eukaryota</taxon>
        <taxon>Viridiplantae</taxon>
        <taxon>Streptophyta</taxon>
        <taxon>Embryophyta</taxon>
        <taxon>Tracheophyta</taxon>
        <taxon>Spermatophyta</taxon>
        <taxon>Magnoliopsida</taxon>
        <taxon>eudicotyledons</taxon>
        <taxon>Gunneridae</taxon>
        <taxon>Pentapetalae</taxon>
        <taxon>rosids</taxon>
        <taxon>fabids</taxon>
        <taxon>Rosales</taxon>
        <taxon>Cannabaceae</taxon>
        <taxon>Cannabis</taxon>
    </lineage>
</organism>
<comment type="caution">
    <text evidence="2">The sequence shown here is derived from an EMBL/GenBank/DDBJ whole genome shotgun (WGS) entry which is preliminary data.</text>
</comment>
<feature type="region of interest" description="Disordered" evidence="1">
    <location>
        <begin position="1"/>
        <end position="30"/>
    </location>
</feature>
<accession>A0A7J6H3I2</accession>